<sequence length="73" mass="8200">MLLLLLLLLARIEHSPGGERDGLLQHTEVTDVIGENENQRRVQIGALFVVQPTMRLNDGTERVVRLGKVRTGR</sequence>
<dbReference type="STRING" id="1274631.LMTR13_37185"/>
<dbReference type="EMBL" id="CP016428">
    <property type="protein sequence ID" value="ANW04929.1"/>
    <property type="molecule type" value="Genomic_DNA"/>
</dbReference>
<evidence type="ECO:0000313" key="1">
    <source>
        <dbReference type="EMBL" id="ANW04929.1"/>
    </source>
</evidence>
<keyword evidence="2" id="KW-1185">Reference proteome</keyword>
<evidence type="ECO:0000313" key="2">
    <source>
        <dbReference type="Proteomes" id="UP000092839"/>
    </source>
</evidence>
<dbReference type="AlphaFoldDB" id="A0A1B1UQ65"/>
<name>A0A1B1UQ65_9BRAD</name>
<dbReference type="Proteomes" id="UP000092839">
    <property type="component" value="Chromosome"/>
</dbReference>
<accession>A0A1B1UQ65</accession>
<organism evidence="1 2">
    <name type="scientific">Bradyrhizobium icense</name>
    <dbReference type="NCBI Taxonomy" id="1274631"/>
    <lineage>
        <taxon>Bacteria</taxon>
        <taxon>Pseudomonadati</taxon>
        <taxon>Pseudomonadota</taxon>
        <taxon>Alphaproteobacteria</taxon>
        <taxon>Hyphomicrobiales</taxon>
        <taxon>Nitrobacteraceae</taxon>
        <taxon>Bradyrhizobium</taxon>
    </lineage>
</organism>
<proteinExistence type="predicted"/>
<gene>
    <name evidence="1" type="ORF">LMTR13_37185</name>
</gene>
<dbReference type="KEGG" id="bic:LMTR13_37185"/>
<reference evidence="1 2" key="1">
    <citation type="submission" date="2016-07" db="EMBL/GenBank/DDBJ databases">
        <title>Complete genome sequence of Bradyrhizobium icense LMTR 13T, a potential inoculant strain isolated from lima bean (Phaseolus lunatus) in Peru.</title>
        <authorList>
            <person name="Ormeno-Orrillo E."/>
            <person name="Duran D."/>
            <person name="Rogel M.A."/>
            <person name="Rey L."/>
            <person name="Imperial J."/>
            <person name="Ruiz-Argueso T."/>
            <person name="Martinez-Romero E."/>
        </authorList>
    </citation>
    <scope>NUCLEOTIDE SEQUENCE [LARGE SCALE GENOMIC DNA]</scope>
    <source>
        <strain evidence="1 2">LMTR 13</strain>
    </source>
</reference>
<protein>
    <submittedName>
        <fullName evidence="1">Uncharacterized protein</fullName>
    </submittedName>
</protein>